<proteinExistence type="predicted"/>
<keyword evidence="3" id="KW-1185">Reference proteome</keyword>
<evidence type="ECO:0000313" key="2">
    <source>
        <dbReference type="EMBL" id="KAA8567802.1"/>
    </source>
</evidence>
<accession>A0A5M9JJ00</accession>
<evidence type="ECO:0000256" key="1">
    <source>
        <dbReference type="SAM" id="MobiDB-lite"/>
    </source>
</evidence>
<feature type="region of interest" description="Disordered" evidence="1">
    <location>
        <begin position="123"/>
        <end position="144"/>
    </location>
</feature>
<sequence>MTDRKERKKERKNECFDDEHGGDEEVDRKSVFVFNLYRTKPHNKPTPVLTHPSNFTFFEIKPSTFPLIWIYSFFTHHRSTFSTSLSRHLHSFQNTRNSLKESSSHEYSSAAQYLNVNSLTKTPVSLSSSTPHSEISRQPNKEIN</sequence>
<protein>
    <submittedName>
        <fullName evidence="2">Uncharacterized protein</fullName>
    </submittedName>
</protein>
<gene>
    <name evidence="2" type="ORF">EYC84_008259</name>
</gene>
<organism evidence="2 3">
    <name type="scientific">Monilinia fructicola</name>
    <name type="common">Brown rot fungus</name>
    <name type="synonym">Ciboria fructicola</name>
    <dbReference type="NCBI Taxonomy" id="38448"/>
    <lineage>
        <taxon>Eukaryota</taxon>
        <taxon>Fungi</taxon>
        <taxon>Dikarya</taxon>
        <taxon>Ascomycota</taxon>
        <taxon>Pezizomycotina</taxon>
        <taxon>Leotiomycetes</taxon>
        <taxon>Helotiales</taxon>
        <taxon>Sclerotiniaceae</taxon>
        <taxon>Monilinia</taxon>
    </lineage>
</organism>
<dbReference type="AlphaFoldDB" id="A0A5M9JJ00"/>
<comment type="caution">
    <text evidence="2">The sequence shown here is derived from an EMBL/GenBank/DDBJ whole genome shotgun (WGS) entry which is preliminary data.</text>
</comment>
<feature type="compositionally biased region" description="Basic and acidic residues" evidence="1">
    <location>
        <begin position="1"/>
        <end position="19"/>
    </location>
</feature>
<dbReference type="EMBL" id="VICG01000010">
    <property type="protein sequence ID" value="KAA8567802.1"/>
    <property type="molecule type" value="Genomic_DNA"/>
</dbReference>
<name>A0A5M9JJ00_MONFR</name>
<evidence type="ECO:0000313" key="3">
    <source>
        <dbReference type="Proteomes" id="UP000322873"/>
    </source>
</evidence>
<reference evidence="2 3" key="1">
    <citation type="submission" date="2019-06" db="EMBL/GenBank/DDBJ databases">
        <title>Genome Sequence of the Brown Rot Fungal Pathogen Monilinia fructicola.</title>
        <authorList>
            <person name="De Miccolis Angelini R.M."/>
            <person name="Landi L."/>
            <person name="Abate D."/>
            <person name="Pollastro S."/>
            <person name="Romanazzi G."/>
            <person name="Faretra F."/>
        </authorList>
    </citation>
    <scope>NUCLEOTIDE SEQUENCE [LARGE SCALE GENOMIC DNA]</scope>
    <source>
        <strain evidence="2 3">Mfrc123</strain>
    </source>
</reference>
<feature type="compositionally biased region" description="Polar residues" evidence="1">
    <location>
        <begin position="123"/>
        <end position="138"/>
    </location>
</feature>
<dbReference type="Proteomes" id="UP000322873">
    <property type="component" value="Unassembled WGS sequence"/>
</dbReference>
<feature type="region of interest" description="Disordered" evidence="1">
    <location>
        <begin position="1"/>
        <end position="22"/>
    </location>
</feature>